<evidence type="ECO:0000256" key="2">
    <source>
        <dbReference type="SAM" id="Phobius"/>
    </source>
</evidence>
<keyword evidence="2" id="KW-1133">Transmembrane helix</keyword>
<feature type="transmembrane region" description="Helical" evidence="2">
    <location>
        <begin position="60"/>
        <end position="77"/>
    </location>
</feature>
<dbReference type="GO" id="GO:0045494">
    <property type="term" value="P:photoreceptor cell maintenance"/>
    <property type="evidence" value="ECO:0007669"/>
    <property type="project" value="InterPro"/>
</dbReference>
<evidence type="ECO:0000259" key="3">
    <source>
        <dbReference type="Pfam" id="PF13905"/>
    </source>
</evidence>
<keyword evidence="2" id="KW-0472">Membrane</keyword>
<sequence>MQKRRGHLSSSLPMTEADVVKMSGGMNIILGGPGRTALPGKKRRKARNAVLRGRRDYRRVWGLLLVGTLGTILLYLLSTSSRHNEDSDVAATGGGIKGMIQWHRQRRRHNQKQAIIKKPLDHFSTLQYALQHSHLVALYFAASWCPHSTPVTEALDEYFSDLILPPKSDDEDEAGAKVTEPFPLAIVHVSSDTKEAKFREYMRKNWIAVPFDSPEKTSLKRHFQVCAKPEVELLGIDRKYEIPTLLIIDSATQTVLTTNGVDDLEEFKDKALEHWTELHSLVRGMEEKYAEREEEEQEQEDDDGLAREPARDRHRRAKQGDGNAAGVVGELFGPN</sequence>
<dbReference type="Proteomes" id="UP000693970">
    <property type="component" value="Unassembled WGS sequence"/>
</dbReference>
<dbReference type="EMBL" id="JAGRRH010000027">
    <property type="protein sequence ID" value="KAG7340518.1"/>
    <property type="molecule type" value="Genomic_DNA"/>
</dbReference>
<organism evidence="4 5">
    <name type="scientific">Nitzschia inconspicua</name>
    <dbReference type="NCBI Taxonomy" id="303405"/>
    <lineage>
        <taxon>Eukaryota</taxon>
        <taxon>Sar</taxon>
        <taxon>Stramenopiles</taxon>
        <taxon>Ochrophyta</taxon>
        <taxon>Bacillariophyta</taxon>
        <taxon>Bacillariophyceae</taxon>
        <taxon>Bacillariophycidae</taxon>
        <taxon>Bacillariales</taxon>
        <taxon>Bacillariaceae</taxon>
        <taxon>Nitzschia</taxon>
    </lineage>
</organism>
<evidence type="ECO:0000256" key="1">
    <source>
        <dbReference type="SAM" id="MobiDB-lite"/>
    </source>
</evidence>
<dbReference type="Pfam" id="PF13905">
    <property type="entry name" value="Thioredoxin_8"/>
    <property type="match status" value="1"/>
</dbReference>
<dbReference type="PANTHER" id="PTHR46762:SF1">
    <property type="entry name" value="NUCLEOREDOXIN-LIKE PROTEIN 2"/>
    <property type="match status" value="1"/>
</dbReference>
<dbReference type="OrthoDB" id="189920at2759"/>
<keyword evidence="2" id="KW-0812">Transmembrane</keyword>
<feature type="domain" description="Thioredoxin-like fold" evidence="3">
    <location>
        <begin position="135"/>
        <end position="250"/>
    </location>
</feature>
<reference evidence="4" key="1">
    <citation type="journal article" date="2021" name="Sci. Rep.">
        <title>Diploid genomic architecture of Nitzschia inconspicua, an elite biomass production diatom.</title>
        <authorList>
            <person name="Oliver A."/>
            <person name="Podell S."/>
            <person name="Pinowska A."/>
            <person name="Traller J.C."/>
            <person name="Smith S.R."/>
            <person name="McClure R."/>
            <person name="Beliaev A."/>
            <person name="Bohutskyi P."/>
            <person name="Hill E.A."/>
            <person name="Rabines A."/>
            <person name="Zheng H."/>
            <person name="Allen L.Z."/>
            <person name="Kuo A."/>
            <person name="Grigoriev I.V."/>
            <person name="Allen A.E."/>
            <person name="Hazlebeck D."/>
            <person name="Allen E.E."/>
        </authorList>
    </citation>
    <scope>NUCLEOTIDE SEQUENCE</scope>
    <source>
        <strain evidence="4">Hildebrandi</strain>
    </source>
</reference>
<reference evidence="4" key="2">
    <citation type="submission" date="2021-04" db="EMBL/GenBank/DDBJ databases">
        <authorList>
            <person name="Podell S."/>
        </authorList>
    </citation>
    <scope>NUCLEOTIDE SEQUENCE</scope>
    <source>
        <strain evidence="4">Hildebrandi</strain>
    </source>
</reference>
<dbReference type="InterPro" id="IPR029519">
    <property type="entry name" value="RdCVF2"/>
</dbReference>
<dbReference type="InterPro" id="IPR012336">
    <property type="entry name" value="Thioredoxin-like_fold"/>
</dbReference>
<gene>
    <name evidence="4" type="ORF">IV203_024061</name>
</gene>
<evidence type="ECO:0000313" key="4">
    <source>
        <dbReference type="EMBL" id="KAG7340518.1"/>
    </source>
</evidence>
<comment type="caution">
    <text evidence="4">The sequence shown here is derived from an EMBL/GenBank/DDBJ whole genome shotgun (WGS) entry which is preliminary data.</text>
</comment>
<dbReference type="PANTHER" id="PTHR46762">
    <property type="entry name" value="NUCLEOREDOXIN-LIKE PROTEIN 2"/>
    <property type="match status" value="1"/>
</dbReference>
<accession>A0A9K3KCL6</accession>
<keyword evidence="5" id="KW-1185">Reference proteome</keyword>
<feature type="compositionally biased region" description="Acidic residues" evidence="1">
    <location>
        <begin position="292"/>
        <end position="303"/>
    </location>
</feature>
<evidence type="ECO:0000313" key="5">
    <source>
        <dbReference type="Proteomes" id="UP000693970"/>
    </source>
</evidence>
<dbReference type="AlphaFoldDB" id="A0A9K3KCL6"/>
<name>A0A9K3KCL6_9STRA</name>
<protein>
    <submittedName>
        <fullName evidence="4">Thioredoxin-like protein</fullName>
    </submittedName>
</protein>
<proteinExistence type="predicted"/>
<feature type="region of interest" description="Disordered" evidence="1">
    <location>
        <begin position="287"/>
        <end position="335"/>
    </location>
</feature>